<dbReference type="RefSeq" id="WP_386044166.1">
    <property type="nucleotide sequence ID" value="NZ_JBHUIO010000002.1"/>
</dbReference>
<comment type="caution">
    <text evidence="1">The sequence shown here is derived from an EMBL/GenBank/DDBJ whole genome shotgun (WGS) entry which is preliminary data.</text>
</comment>
<name>A0ABW4ZU18_9BACL</name>
<dbReference type="Pfam" id="PF10737">
    <property type="entry name" value="GerPC"/>
    <property type="match status" value="1"/>
</dbReference>
<evidence type="ECO:0000313" key="1">
    <source>
        <dbReference type="EMBL" id="MFD2169116.1"/>
    </source>
</evidence>
<dbReference type="Proteomes" id="UP001597343">
    <property type="component" value="Unassembled WGS sequence"/>
</dbReference>
<organism evidence="1 2">
    <name type="scientific">Tumebacillus lipolyticus</name>
    <dbReference type="NCBI Taxonomy" id="1280370"/>
    <lineage>
        <taxon>Bacteria</taxon>
        <taxon>Bacillati</taxon>
        <taxon>Bacillota</taxon>
        <taxon>Bacilli</taxon>
        <taxon>Bacillales</taxon>
        <taxon>Alicyclobacillaceae</taxon>
        <taxon>Tumebacillus</taxon>
    </lineage>
</organism>
<accession>A0ABW4ZU18</accession>
<sequence length="84" mass="9632">MHPLLQENDYLRRRVAELERENLHIRLMLAAKTLVIDKVEFNFDKIRIDNLNGALQIGLSHQAEAINAPAIDLPHLQRGSALRI</sequence>
<keyword evidence="2" id="KW-1185">Reference proteome</keyword>
<evidence type="ECO:0000313" key="2">
    <source>
        <dbReference type="Proteomes" id="UP001597343"/>
    </source>
</evidence>
<protein>
    <submittedName>
        <fullName evidence="1">Spore germination protein GerPC</fullName>
    </submittedName>
</protein>
<dbReference type="InterPro" id="IPR019673">
    <property type="entry name" value="Spore_germination_GerPC"/>
</dbReference>
<proteinExistence type="predicted"/>
<dbReference type="EMBL" id="JBHUIO010000002">
    <property type="protein sequence ID" value="MFD2169116.1"/>
    <property type="molecule type" value="Genomic_DNA"/>
</dbReference>
<reference evidence="2" key="1">
    <citation type="journal article" date="2019" name="Int. J. Syst. Evol. Microbiol.">
        <title>The Global Catalogue of Microorganisms (GCM) 10K type strain sequencing project: providing services to taxonomists for standard genome sequencing and annotation.</title>
        <authorList>
            <consortium name="The Broad Institute Genomics Platform"/>
            <consortium name="The Broad Institute Genome Sequencing Center for Infectious Disease"/>
            <person name="Wu L."/>
            <person name="Ma J."/>
        </authorList>
    </citation>
    <scope>NUCLEOTIDE SEQUENCE [LARGE SCALE GENOMIC DNA]</scope>
    <source>
        <strain evidence="2">CGMCC 1.13574</strain>
    </source>
</reference>
<gene>
    <name evidence="1" type="primary">gerPC</name>
    <name evidence="1" type="ORF">ACFSOY_03670</name>
</gene>